<keyword evidence="7" id="KW-1185">Reference proteome</keyword>
<evidence type="ECO:0000256" key="3">
    <source>
        <dbReference type="ARBA" id="ARBA00023242"/>
    </source>
</evidence>
<dbReference type="PANTHER" id="PTHR10142">
    <property type="entry name" value="DNA REPAIR PROTEIN COMPLEMENTING XP-A CELLS"/>
    <property type="match status" value="1"/>
</dbReference>
<evidence type="ECO:0000313" key="7">
    <source>
        <dbReference type="Proteomes" id="UP001445335"/>
    </source>
</evidence>
<evidence type="ECO:0000313" key="6">
    <source>
        <dbReference type="EMBL" id="KAK9844150.1"/>
    </source>
</evidence>
<dbReference type="EMBL" id="JALJOU010000004">
    <property type="protein sequence ID" value="KAK9844150.1"/>
    <property type="molecule type" value="Genomic_DNA"/>
</dbReference>
<evidence type="ECO:0000256" key="2">
    <source>
        <dbReference type="ARBA" id="ARBA00022833"/>
    </source>
</evidence>
<name>A0AAW1SDD2_9CHLO</name>
<dbReference type="InterPro" id="IPR037129">
    <property type="entry name" value="XPA_sf"/>
</dbReference>
<dbReference type="GO" id="GO:1901255">
    <property type="term" value="P:nucleotide-excision repair involved in interstrand cross-link repair"/>
    <property type="evidence" value="ECO:0007669"/>
    <property type="project" value="TreeGrafter"/>
</dbReference>
<organism evidence="6 7">
    <name type="scientific">Elliptochloris bilobata</name>
    <dbReference type="NCBI Taxonomy" id="381761"/>
    <lineage>
        <taxon>Eukaryota</taxon>
        <taxon>Viridiplantae</taxon>
        <taxon>Chlorophyta</taxon>
        <taxon>core chlorophytes</taxon>
        <taxon>Trebouxiophyceae</taxon>
        <taxon>Trebouxiophyceae incertae sedis</taxon>
        <taxon>Elliptochloris clade</taxon>
        <taxon>Elliptochloris</taxon>
    </lineage>
</organism>
<keyword evidence="2" id="KW-0862">Zinc</keyword>
<sequence>MSTSSVCTRIAKRLVETSTAKELYLITDNDLRKLGCLARINPQHKEWAPLKLYMQSQVEVAAFAKHGGPDGLEEARLRRIDTRTEARKKKRTSREAKDDEMESRYERVKQRILAEAARPALEPAGKDVSLSVTSGYCFLSNFC</sequence>
<dbReference type="Pfam" id="PF05181">
    <property type="entry name" value="XPA_C"/>
    <property type="match status" value="1"/>
</dbReference>
<dbReference type="InterPro" id="IPR009061">
    <property type="entry name" value="DNA-bd_dom_put_sf"/>
</dbReference>
<dbReference type="PANTHER" id="PTHR10142:SF0">
    <property type="entry name" value="DNA REPAIR PROTEIN COMPLEMENTING XP-A CELLS"/>
    <property type="match status" value="1"/>
</dbReference>
<evidence type="ECO:0000256" key="4">
    <source>
        <dbReference type="SAM" id="MobiDB-lite"/>
    </source>
</evidence>
<evidence type="ECO:0000259" key="5">
    <source>
        <dbReference type="Pfam" id="PF05181"/>
    </source>
</evidence>
<dbReference type="InterPro" id="IPR022656">
    <property type="entry name" value="XPA_C"/>
</dbReference>
<protein>
    <recommendedName>
        <fullName evidence="5">XPA C-terminal domain-containing protein</fullName>
    </recommendedName>
</protein>
<gene>
    <name evidence="6" type="ORF">WJX81_006135</name>
</gene>
<reference evidence="6 7" key="1">
    <citation type="journal article" date="2024" name="Nat. Commun.">
        <title>Phylogenomics reveals the evolutionary origins of lichenization in chlorophyte algae.</title>
        <authorList>
            <person name="Puginier C."/>
            <person name="Libourel C."/>
            <person name="Otte J."/>
            <person name="Skaloud P."/>
            <person name="Haon M."/>
            <person name="Grisel S."/>
            <person name="Petersen M."/>
            <person name="Berrin J.G."/>
            <person name="Delaux P.M."/>
            <person name="Dal Grande F."/>
            <person name="Keller J."/>
        </authorList>
    </citation>
    <scope>NUCLEOTIDE SEQUENCE [LARGE SCALE GENOMIC DNA]</scope>
    <source>
        <strain evidence="6 7">SAG 245.80</strain>
    </source>
</reference>
<feature type="compositionally biased region" description="Basic and acidic residues" evidence="4">
    <location>
        <begin position="93"/>
        <end position="104"/>
    </location>
</feature>
<dbReference type="GO" id="GO:0070914">
    <property type="term" value="P:UV-damage excision repair"/>
    <property type="evidence" value="ECO:0007669"/>
    <property type="project" value="TreeGrafter"/>
</dbReference>
<keyword evidence="3" id="KW-0539">Nucleus</keyword>
<dbReference type="SUPFAM" id="SSF46955">
    <property type="entry name" value="Putative DNA-binding domain"/>
    <property type="match status" value="1"/>
</dbReference>
<dbReference type="GO" id="GO:0003684">
    <property type="term" value="F:damaged DNA binding"/>
    <property type="evidence" value="ECO:0007669"/>
    <property type="project" value="InterPro"/>
</dbReference>
<dbReference type="GO" id="GO:0000110">
    <property type="term" value="C:nucleotide-excision repair factor 1 complex"/>
    <property type="evidence" value="ECO:0007669"/>
    <property type="project" value="TreeGrafter"/>
</dbReference>
<dbReference type="GO" id="GO:0006284">
    <property type="term" value="P:base-excision repair"/>
    <property type="evidence" value="ECO:0007669"/>
    <property type="project" value="TreeGrafter"/>
</dbReference>
<dbReference type="Proteomes" id="UP001445335">
    <property type="component" value="Unassembled WGS sequence"/>
</dbReference>
<feature type="region of interest" description="Disordered" evidence="4">
    <location>
        <begin position="83"/>
        <end position="104"/>
    </location>
</feature>
<dbReference type="GO" id="GO:0000715">
    <property type="term" value="P:nucleotide-excision repair, DNA damage recognition"/>
    <property type="evidence" value="ECO:0007669"/>
    <property type="project" value="TreeGrafter"/>
</dbReference>
<dbReference type="AlphaFoldDB" id="A0AAW1SDD2"/>
<accession>A0AAW1SDD2</accession>
<dbReference type="Gene3D" id="3.90.530.10">
    <property type="entry name" value="XPA C-terminal domain"/>
    <property type="match status" value="1"/>
</dbReference>
<evidence type="ECO:0000256" key="1">
    <source>
        <dbReference type="ARBA" id="ARBA00004123"/>
    </source>
</evidence>
<dbReference type="CDD" id="cd21075">
    <property type="entry name" value="DBD_XPA-like"/>
    <property type="match status" value="1"/>
</dbReference>
<proteinExistence type="predicted"/>
<dbReference type="InterPro" id="IPR000465">
    <property type="entry name" value="XPA/RAD14"/>
</dbReference>
<comment type="subcellular location">
    <subcellularLocation>
        <location evidence="1">Nucleus</location>
    </subcellularLocation>
</comment>
<feature type="domain" description="XPA C-terminal" evidence="5">
    <location>
        <begin position="14"/>
        <end position="58"/>
    </location>
</feature>
<comment type="caution">
    <text evidence="6">The sequence shown here is derived from an EMBL/GenBank/DDBJ whole genome shotgun (WGS) entry which is preliminary data.</text>
</comment>